<name>A0A9N9FZF3_9GLOM</name>
<dbReference type="SUPFAM" id="SSF64288">
    <property type="entry name" value="Chorismate lyase-like"/>
    <property type="match status" value="1"/>
</dbReference>
<dbReference type="Gene3D" id="3.40.1410.10">
    <property type="entry name" value="Chorismate lyase-like"/>
    <property type="match status" value="1"/>
</dbReference>
<evidence type="ECO:0000313" key="2">
    <source>
        <dbReference type="Proteomes" id="UP000789572"/>
    </source>
</evidence>
<evidence type="ECO:0000313" key="1">
    <source>
        <dbReference type="EMBL" id="CAG8571059.1"/>
    </source>
</evidence>
<dbReference type="OrthoDB" id="5673at2759"/>
<organism evidence="1 2">
    <name type="scientific">Paraglomus occultum</name>
    <dbReference type="NCBI Taxonomy" id="144539"/>
    <lineage>
        <taxon>Eukaryota</taxon>
        <taxon>Fungi</taxon>
        <taxon>Fungi incertae sedis</taxon>
        <taxon>Mucoromycota</taxon>
        <taxon>Glomeromycotina</taxon>
        <taxon>Glomeromycetes</taxon>
        <taxon>Paraglomerales</taxon>
        <taxon>Paraglomeraceae</taxon>
        <taxon>Paraglomus</taxon>
    </lineage>
</organism>
<comment type="caution">
    <text evidence="1">The sequence shown here is derived from an EMBL/GenBank/DDBJ whole genome shotgun (WGS) entry which is preliminary data.</text>
</comment>
<keyword evidence="2" id="KW-1185">Reference proteome</keyword>
<dbReference type="AlphaFoldDB" id="A0A9N9FZF3"/>
<dbReference type="InterPro" id="IPR028978">
    <property type="entry name" value="Chorismate_lyase_/UTRA_dom_sf"/>
</dbReference>
<gene>
    <name evidence="1" type="ORF">POCULU_LOCUS5997</name>
</gene>
<protein>
    <submittedName>
        <fullName evidence="1">219_t:CDS:1</fullName>
    </submittedName>
</protein>
<proteinExistence type="predicted"/>
<reference evidence="1" key="1">
    <citation type="submission" date="2021-06" db="EMBL/GenBank/DDBJ databases">
        <authorList>
            <person name="Kallberg Y."/>
            <person name="Tangrot J."/>
            <person name="Rosling A."/>
        </authorList>
    </citation>
    <scope>NUCLEOTIDE SEQUENCE</scope>
    <source>
        <strain evidence="1">IA702</strain>
    </source>
</reference>
<sequence length="223" mass="25128">MSTKETIIHLPEGFSGLERICLTANGNLQKILRFFFLLTVAFTYSDTTDATDPICVYTFHSKIIHQNSAWFDGAVTVQIVRNIPTSTDLPNIRGTNRNGTIVRRYDREVNLCCKGKVLCNATSDVVISDNKVVDMIENEGVGIGQLFRYLGKLPTFDLHCVGRTSLTWWRLYTLHITGVDCRIKEVFPNGMFTPGWIDSSDTGLTRADIEAAENETSWSFENF</sequence>
<accession>A0A9N9FZF3</accession>
<dbReference type="Proteomes" id="UP000789572">
    <property type="component" value="Unassembled WGS sequence"/>
</dbReference>
<dbReference type="EMBL" id="CAJVPJ010001016">
    <property type="protein sequence ID" value="CAG8571059.1"/>
    <property type="molecule type" value="Genomic_DNA"/>
</dbReference>